<evidence type="ECO:0000313" key="12">
    <source>
        <dbReference type="EnsemblMetazoa" id="KAF7491927.1"/>
    </source>
</evidence>
<evidence type="ECO:0000256" key="2">
    <source>
        <dbReference type="ARBA" id="ARBA00004481"/>
    </source>
</evidence>
<evidence type="ECO:0000256" key="7">
    <source>
        <dbReference type="ARBA" id="ARBA00023136"/>
    </source>
</evidence>
<gene>
    <name evidence="11" type="primary">SSS_370g</name>
    <name evidence="11" type="ORF">SSS_370</name>
</gene>
<dbReference type="OMA" id="HIITCAY"/>
<dbReference type="GO" id="GO:0031902">
    <property type="term" value="C:late endosome membrane"/>
    <property type="evidence" value="ECO:0007669"/>
    <property type="project" value="UniProtKB-SubCell"/>
</dbReference>
<dbReference type="Proteomes" id="UP000070412">
    <property type="component" value="Unassembled WGS sequence"/>
</dbReference>
<keyword evidence="13" id="KW-1185">Reference proteome</keyword>
<keyword evidence="9" id="KW-1133">Transmembrane helix</keyword>
<evidence type="ECO:0000256" key="6">
    <source>
        <dbReference type="ARBA" id="ARBA00022833"/>
    </source>
</evidence>
<dbReference type="PANTHER" id="PTHR23292">
    <property type="entry name" value="LIPOPOLYSACCHARIDE-INDUCED TUMOR NECROSIS FACTOR-ALPHA FACTOR"/>
    <property type="match status" value="1"/>
</dbReference>
<reference evidence="12" key="3">
    <citation type="submission" date="2022-06" db="UniProtKB">
        <authorList>
            <consortium name="EnsemblMetazoa"/>
        </authorList>
    </citation>
    <scope>IDENTIFICATION</scope>
</reference>
<evidence type="ECO:0000256" key="9">
    <source>
        <dbReference type="SAM" id="Phobius"/>
    </source>
</evidence>
<proteinExistence type="inferred from homology"/>
<accession>A0A834R828</accession>
<protein>
    <submittedName>
        <fullName evidence="11">Lipopolysaccharide-induced tumor necrosis factor-alpha factor -like protein</fullName>
    </submittedName>
</protein>
<evidence type="ECO:0000256" key="5">
    <source>
        <dbReference type="ARBA" id="ARBA00022723"/>
    </source>
</evidence>
<dbReference type="Pfam" id="PF10601">
    <property type="entry name" value="zf-LITAF-like"/>
    <property type="match status" value="1"/>
</dbReference>
<dbReference type="AlphaFoldDB" id="A0A834R828"/>
<evidence type="ECO:0000259" key="10">
    <source>
        <dbReference type="PROSITE" id="PS51837"/>
    </source>
</evidence>
<sequence>MSMYPDIGGNASAPNAPGFNLNFDEKQPPYAPYQPPPPYSGPGYPGVPMPQAQPQPQPPTIVIQQPDRRQEGPTVVIDKFPSKSINIKCMFCHEDIKTRIEARSNICTYLLCTFLCFIGCFCGCCLIPFCTNVSRDILHYCPKCRKFLGSHERFG</sequence>
<dbReference type="OrthoDB" id="6499258at2759"/>
<reference evidence="13" key="1">
    <citation type="journal article" date="2020" name="PLoS Negl. Trop. Dis.">
        <title>High-quality nuclear genome for Sarcoptes scabiei-A critical resource for a neglected parasite.</title>
        <authorList>
            <person name="Korhonen P.K."/>
            <person name="Gasser R.B."/>
            <person name="Ma G."/>
            <person name="Wang T."/>
            <person name="Stroehlein A.J."/>
            <person name="Young N.D."/>
            <person name="Ang C.S."/>
            <person name="Fernando D.D."/>
            <person name="Lu H.C."/>
            <person name="Taylor S."/>
            <person name="Reynolds S.L."/>
            <person name="Mofiz E."/>
            <person name="Najaraj S.H."/>
            <person name="Gowda H."/>
            <person name="Madugundu A."/>
            <person name="Renuse S."/>
            <person name="Holt D."/>
            <person name="Pandey A."/>
            <person name="Papenfuss A.T."/>
            <person name="Fischer K."/>
        </authorList>
    </citation>
    <scope>NUCLEOTIDE SEQUENCE [LARGE SCALE GENOMIC DNA]</scope>
</reference>
<comment type="similarity">
    <text evidence="4">Belongs to the CDIP1/LITAF family.</text>
</comment>
<name>A0A834R828_SARSC</name>
<dbReference type="SMART" id="SM00714">
    <property type="entry name" value="LITAF"/>
    <property type="match status" value="1"/>
</dbReference>
<feature type="region of interest" description="Disordered" evidence="8">
    <location>
        <begin position="1"/>
        <end position="61"/>
    </location>
</feature>
<dbReference type="PANTHER" id="PTHR23292:SF6">
    <property type="entry name" value="FI16602P1-RELATED"/>
    <property type="match status" value="1"/>
</dbReference>
<evidence type="ECO:0000256" key="8">
    <source>
        <dbReference type="SAM" id="MobiDB-lite"/>
    </source>
</evidence>
<comment type="subcellular location">
    <subcellularLocation>
        <location evidence="2">Endosome membrane</location>
        <topology evidence="2">Peripheral membrane protein</topology>
    </subcellularLocation>
    <subcellularLocation>
        <location evidence="1">Late endosome membrane</location>
    </subcellularLocation>
    <subcellularLocation>
        <location evidence="3">Lysosome membrane</location>
        <topology evidence="3">Peripheral membrane protein</topology>
        <orientation evidence="3">Cytoplasmic side</orientation>
    </subcellularLocation>
</comment>
<dbReference type="PROSITE" id="PS51837">
    <property type="entry name" value="LITAF"/>
    <property type="match status" value="1"/>
</dbReference>
<dbReference type="InterPro" id="IPR006629">
    <property type="entry name" value="LITAF"/>
</dbReference>
<feature type="transmembrane region" description="Helical" evidence="9">
    <location>
        <begin position="106"/>
        <end position="129"/>
    </location>
</feature>
<reference evidence="11" key="2">
    <citation type="submission" date="2020-01" db="EMBL/GenBank/DDBJ databases">
        <authorList>
            <person name="Korhonen P.K.K."/>
            <person name="Guangxu M.G."/>
            <person name="Wang T.W."/>
            <person name="Stroehlein A.J.S."/>
            <person name="Young N.D."/>
            <person name="Ang C.-S.A."/>
            <person name="Fernando D.W.F."/>
            <person name="Lu H.L."/>
            <person name="Taylor S.T."/>
            <person name="Ehtesham M.E.M."/>
            <person name="Najaraj S.H.N."/>
            <person name="Harsha G.H.G."/>
            <person name="Madugundu A.M."/>
            <person name="Renuse S.R."/>
            <person name="Holt D.H."/>
            <person name="Pandey A.P."/>
            <person name="Papenfuss A.P."/>
            <person name="Gasser R.B.G."/>
            <person name="Fischer K.F."/>
        </authorList>
    </citation>
    <scope>NUCLEOTIDE SEQUENCE</scope>
    <source>
        <strain evidence="11">SSS_KF_BRIS2020</strain>
    </source>
</reference>
<keyword evidence="9" id="KW-0812">Transmembrane</keyword>
<keyword evidence="6" id="KW-0862">Zinc</keyword>
<organism evidence="11">
    <name type="scientific">Sarcoptes scabiei</name>
    <name type="common">Itch mite</name>
    <name type="synonym">Acarus scabiei</name>
    <dbReference type="NCBI Taxonomy" id="52283"/>
    <lineage>
        <taxon>Eukaryota</taxon>
        <taxon>Metazoa</taxon>
        <taxon>Ecdysozoa</taxon>
        <taxon>Arthropoda</taxon>
        <taxon>Chelicerata</taxon>
        <taxon>Arachnida</taxon>
        <taxon>Acari</taxon>
        <taxon>Acariformes</taxon>
        <taxon>Sarcoptiformes</taxon>
        <taxon>Astigmata</taxon>
        <taxon>Psoroptidia</taxon>
        <taxon>Sarcoptoidea</taxon>
        <taxon>Sarcoptidae</taxon>
        <taxon>Sarcoptinae</taxon>
        <taxon>Sarcoptes</taxon>
    </lineage>
</organism>
<dbReference type="GO" id="GO:0008270">
    <property type="term" value="F:zinc ion binding"/>
    <property type="evidence" value="ECO:0007669"/>
    <property type="project" value="TreeGrafter"/>
</dbReference>
<keyword evidence="5" id="KW-0479">Metal-binding</keyword>
<dbReference type="EMBL" id="WVUK01000058">
    <property type="protein sequence ID" value="KAF7491927.1"/>
    <property type="molecule type" value="Genomic_DNA"/>
</dbReference>
<evidence type="ECO:0000256" key="4">
    <source>
        <dbReference type="ARBA" id="ARBA00005975"/>
    </source>
</evidence>
<dbReference type="GO" id="GO:0005765">
    <property type="term" value="C:lysosomal membrane"/>
    <property type="evidence" value="ECO:0007669"/>
    <property type="project" value="UniProtKB-SubCell"/>
</dbReference>
<evidence type="ECO:0000313" key="11">
    <source>
        <dbReference type="EMBL" id="KAF7491927.1"/>
    </source>
</evidence>
<feature type="domain" description="LITAF" evidence="10">
    <location>
        <begin position="69"/>
        <end position="153"/>
    </location>
</feature>
<keyword evidence="7 9" id="KW-0472">Membrane</keyword>
<feature type="compositionally biased region" description="Pro residues" evidence="8">
    <location>
        <begin position="29"/>
        <end position="59"/>
    </location>
</feature>
<dbReference type="EnsemblMetazoa" id="SSS_370s_mrna">
    <property type="protein sequence ID" value="KAF7491927.1"/>
    <property type="gene ID" value="SSS_370"/>
</dbReference>
<evidence type="ECO:0000256" key="3">
    <source>
        <dbReference type="ARBA" id="ARBA00004630"/>
    </source>
</evidence>
<evidence type="ECO:0000256" key="1">
    <source>
        <dbReference type="ARBA" id="ARBA00004414"/>
    </source>
</evidence>
<dbReference type="InterPro" id="IPR037519">
    <property type="entry name" value="LITAF_fam"/>
</dbReference>
<evidence type="ECO:0000313" key="13">
    <source>
        <dbReference type="Proteomes" id="UP000070412"/>
    </source>
</evidence>